<reference evidence="1" key="1">
    <citation type="journal article" date="2015" name="Genome Biol. Evol.">
        <title>Organellar Genomes of White Spruce (Picea glauca): Assembly and Annotation.</title>
        <authorList>
            <person name="Jackman S.D."/>
            <person name="Warren R.L."/>
            <person name="Gibb E.A."/>
            <person name="Vandervalk B.P."/>
            <person name="Mohamadi H."/>
            <person name="Chu J."/>
            <person name="Raymond A."/>
            <person name="Pleasance S."/>
            <person name="Coope R."/>
            <person name="Wildung M.R."/>
            <person name="Ritland C.E."/>
            <person name="Bousquet J."/>
            <person name="Jones S.J."/>
            <person name="Bohlmann J."/>
            <person name="Birol I."/>
        </authorList>
    </citation>
    <scope>NUCLEOTIDE SEQUENCE [LARGE SCALE GENOMIC DNA]</scope>
    <source>
        <tissue evidence="1">Flushing bud</tissue>
    </source>
</reference>
<evidence type="ECO:0000313" key="1">
    <source>
        <dbReference type="EMBL" id="KUM47434.1"/>
    </source>
</evidence>
<proteinExistence type="predicted"/>
<name>A0A101LXZ7_PICGL</name>
<dbReference type="AlphaFoldDB" id="A0A101LXZ7"/>
<accession>A0A101LXZ7</accession>
<geneLocation type="mitochondrion" evidence="1"/>
<dbReference type="EMBL" id="LKAM01000007">
    <property type="protein sequence ID" value="KUM47434.1"/>
    <property type="molecule type" value="Genomic_DNA"/>
</dbReference>
<comment type="caution">
    <text evidence="1">The sequence shown here is derived from an EMBL/GenBank/DDBJ whole genome shotgun (WGS) entry which is preliminary data.</text>
</comment>
<organism evidence="1">
    <name type="scientific">Picea glauca</name>
    <name type="common">White spruce</name>
    <name type="synonym">Pinus glauca</name>
    <dbReference type="NCBI Taxonomy" id="3330"/>
    <lineage>
        <taxon>Eukaryota</taxon>
        <taxon>Viridiplantae</taxon>
        <taxon>Streptophyta</taxon>
        <taxon>Embryophyta</taxon>
        <taxon>Tracheophyta</taxon>
        <taxon>Spermatophyta</taxon>
        <taxon>Pinopsida</taxon>
        <taxon>Pinidae</taxon>
        <taxon>Conifers I</taxon>
        <taxon>Pinales</taxon>
        <taxon>Pinaceae</taxon>
        <taxon>Picea</taxon>
    </lineage>
</organism>
<protein>
    <submittedName>
        <fullName evidence="1">Uncharacterized protein</fullName>
    </submittedName>
</protein>
<sequence length="53" mass="6241">MLTGTIAIQLLLLGKRQEMSYWTRRLTCTQNSNKSFSRSALAYREMPSRLFDR</sequence>
<keyword evidence="1" id="KW-0496">Mitochondrion</keyword>
<gene>
    <name evidence="1" type="ORF">ABT39_MTgene5620</name>
</gene>